<dbReference type="GO" id="GO:0006900">
    <property type="term" value="P:vesicle budding from membrane"/>
    <property type="evidence" value="ECO:0007669"/>
    <property type="project" value="TreeGrafter"/>
</dbReference>
<dbReference type="CDD" id="cd16987">
    <property type="entry name" value="ANTH_N_AP180_plant"/>
    <property type="match status" value="1"/>
</dbReference>
<dbReference type="SMART" id="SM00273">
    <property type="entry name" value="ENTH"/>
    <property type="match status" value="1"/>
</dbReference>
<evidence type="ECO:0000256" key="8">
    <source>
        <dbReference type="ARBA" id="ARBA00023329"/>
    </source>
</evidence>
<dbReference type="AlphaFoldDB" id="A0A6A2WCE9"/>
<dbReference type="PROSITE" id="PS50942">
    <property type="entry name" value="ENTH"/>
    <property type="match status" value="1"/>
</dbReference>
<name>A0A6A2WCE9_HIBSY</name>
<evidence type="ECO:0000256" key="1">
    <source>
        <dbReference type="ARBA" id="ARBA00004132"/>
    </source>
</evidence>
<evidence type="ECO:0000256" key="5">
    <source>
        <dbReference type="ARBA" id="ARBA00023034"/>
    </source>
</evidence>
<dbReference type="InterPro" id="IPR011417">
    <property type="entry name" value="ANTH_dom"/>
</dbReference>
<sequence length="309" mass="35427">MSMLRRAAAGIEDVKCLVVAYFSARVSHRNHDFVAAIVKATSHDERTVVRRNAEIVLEWIRDSPNNLYHFVRALSKRMEKTRSWVVAIKGLMLVHKLVRCRVPGVKKMGRLPFDLSRFSDGHSRLSKTCCFNLFVRRYYAFLDERGAIWVEDENGNAEDSPLMVQQLLKLRKRQLLLDMLLKIRPRADNMKVPLIFEAMDCVVVEVFDVYSSIRSEIAKVLLEVHSLGKPEAATALEILRKAKRQVEKLSRFLEFCKEYGVSKANEAVTVFEIPAEYVKELERRIDEVSEAIAEHGETTETFTQIGGSP</sequence>
<keyword evidence="8" id="KW-0968">Cytoplasmic vesicle</keyword>
<dbReference type="InterPro" id="IPR014712">
    <property type="entry name" value="ANTH_dom_sf"/>
</dbReference>
<dbReference type="GO" id="GO:0005545">
    <property type="term" value="F:1-phosphatidylinositol binding"/>
    <property type="evidence" value="ECO:0007669"/>
    <property type="project" value="InterPro"/>
</dbReference>
<dbReference type="GO" id="GO:0005905">
    <property type="term" value="C:clathrin-coated pit"/>
    <property type="evidence" value="ECO:0007669"/>
    <property type="project" value="UniProtKB-SubCell"/>
</dbReference>
<accession>A0A6A2WCE9</accession>
<evidence type="ECO:0000256" key="7">
    <source>
        <dbReference type="ARBA" id="ARBA00023176"/>
    </source>
</evidence>
<keyword evidence="5" id="KW-0333">Golgi apparatus</keyword>
<dbReference type="InterPro" id="IPR048050">
    <property type="entry name" value="ANTH_N_plant"/>
</dbReference>
<keyword evidence="4" id="KW-0254">Endocytosis</keyword>
<dbReference type="PANTHER" id="PTHR22951:SF19">
    <property type="entry name" value="OS08G0467300 PROTEIN"/>
    <property type="match status" value="1"/>
</dbReference>
<comment type="caution">
    <text evidence="10">The sequence shown here is derived from an EMBL/GenBank/DDBJ whole genome shotgun (WGS) entry which is preliminary data.</text>
</comment>
<evidence type="ECO:0000313" key="10">
    <source>
        <dbReference type="EMBL" id="KAE8654721.1"/>
    </source>
</evidence>
<dbReference type="InterPro" id="IPR008942">
    <property type="entry name" value="ENTH_VHS"/>
</dbReference>
<organism evidence="10 11">
    <name type="scientific">Hibiscus syriacus</name>
    <name type="common">Rose of Sharon</name>
    <dbReference type="NCBI Taxonomy" id="106335"/>
    <lineage>
        <taxon>Eukaryota</taxon>
        <taxon>Viridiplantae</taxon>
        <taxon>Streptophyta</taxon>
        <taxon>Embryophyta</taxon>
        <taxon>Tracheophyta</taxon>
        <taxon>Spermatophyta</taxon>
        <taxon>Magnoliopsida</taxon>
        <taxon>eudicotyledons</taxon>
        <taxon>Gunneridae</taxon>
        <taxon>Pentapetalae</taxon>
        <taxon>rosids</taxon>
        <taxon>malvids</taxon>
        <taxon>Malvales</taxon>
        <taxon>Malvaceae</taxon>
        <taxon>Malvoideae</taxon>
        <taxon>Hibiscus</taxon>
    </lineage>
</organism>
<dbReference type="SUPFAM" id="SSF48464">
    <property type="entry name" value="ENTH/VHS domain"/>
    <property type="match status" value="1"/>
</dbReference>
<gene>
    <name evidence="10" type="ORF">F3Y22_tig00117047pilonHSYRG00074</name>
</gene>
<dbReference type="EMBL" id="VEPZ02001786">
    <property type="protein sequence ID" value="KAE8654721.1"/>
    <property type="molecule type" value="Genomic_DNA"/>
</dbReference>
<dbReference type="GO" id="GO:0032050">
    <property type="term" value="F:clathrin heavy chain binding"/>
    <property type="evidence" value="ECO:0007669"/>
    <property type="project" value="TreeGrafter"/>
</dbReference>
<dbReference type="InterPro" id="IPR013809">
    <property type="entry name" value="ENTH"/>
</dbReference>
<evidence type="ECO:0000313" key="11">
    <source>
        <dbReference type="Proteomes" id="UP000436088"/>
    </source>
</evidence>
<dbReference type="GO" id="GO:0030136">
    <property type="term" value="C:clathrin-coated vesicle"/>
    <property type="evidence" value="ECO:0007669"/>
    <property type="project" value="UniProtKB-SubCell"/>
</dbReference>
<dbReference type="GO" id="GO:0072583">
    <property type="term" value="P:clathrin-dependent endocytosis"/>
    <property type="evidence" value="ECO:0007669"/>
    <property type="project" value="InterPro"/>
</dbReference>
<dbReference type="Pfam" id="PF07651">
    <property type="entry name" value="ANTH"/>
    <property type="match status" value="1"/>
</dbReference>
<evidence type="ECO:0000256" key="4">
    <source>
        <dbReference type="ARBA" id="ARBA00022583"/>
    </source>
</evidence>
<protein>
    <submittedName>
        <fullName evidence="10">Two-component response regulator ARR22-like</fullName>
    </submittedName>
</protein>
<dbReference type="InterPro" id="IPR045192">
    <property type="entry name" value="AP180-like"/>
</dbReference>
<dbReference type="GO" id="GO:0048268">
    <property type="term" value="P:clathrin coat assembly"/>
    <property type="evidence" value="ECO:0007669"/>
    <property type="project" value="InterPro"/>
</dbReference>
<dbReference type="GO" id="GO:0005546">
    <property type="term" value="F:phosphatidylinositol-4,5-bisphosphate binding"/>
    <property type="evidence" value="ECO:0007669"/>
    <property type="project" value="TreeGrafter"/>
</dbReference>
<dbReference type="Gene3D" id="1.25.40.90">
    <property type="match status" value="1"/>
</dbReference>
<keyword evidence="11" id="KW-1185">Reference proteome</keyword>
<dbReference type="OrthoDB" id="682511at2759"/>
<proteinExistence type="predicted"/>
<dbReference type="GO" id="GO:0005794">
    <property type="term" value="C:Golgi apparatus"/>
    <property type="evidence" value="ECO:0007669"/>
    <property type="project" value="UniProtKB-SubCell"/>
</dbReference>
<dbReference type="PANTHER" id="PTHR22951">
    <property type="entry name" value="CLATHRIN ASSEMBLY PROTEIN"/>
    <property type="match status" value="1"/>
</dbReference>
<dbReference type="Proteomes" id="UP000436088">
    <property type="component" value="Unassembled WGS sequence"/>
</dbReference>
<dbReference type="Gene3D" id="1.20.58.150">
    <property type="entry name" value="ANTH domain"/>
    <property type="match status" value="1"/>
</dbReference>
<feature type="domain" description="ENTH" evidence="9">
    <location>
        <begin position="25"/>
        <end position="156"/>
    </location>
</feature>
<keyword evidence="7" id="KW-0168">Coated pit</keyword>
<dbReference type="SUPFAM" id="SSF89009">
    <property type="entry name" value="GAT-like domain"/>
    <property type="match status" value="1"/>
</dbReference>
<evidence type="ECO:0000256" key="3">
    <source>
        <dbReference type="ARBA" id="ARBA00004600"/>
    </source>
</evidence>
<evidence type="ECO:0000256" key="6">
    <source>
        <dbReference type="ARBA" id="ARBA00023136"/>
    </source>
</evidence>
<dbReference type="GO" id="GO:0000149">
    <property type="term" value="F:SNARE binding"/>
    <property type="evidence" value="ECO:0007669"/>
    <property type="project" value="TreeGrafter"/>
</dbReference>
<evidence type="ECO:0000256" key="2">
    <source>
        <dbReference type="ARBA" id="ARBA00004555"/>
    </source>
</evidence>
<reference evidence="10" key="1">
    <citation type="submission" date="2019-09" db="EMBL/GenBank/DDBJ databases">
        <title>Draft genome information of white flower Hibiscus syriacus.</title>
        <authorList>
            <person name="Kim Y.-M."/>
        </authorList>
    </citation>
    <scope>NUCLEOTIDE SEQUENCE [LARGE SCALE GENOMIC DNA]</scope>
    <source>
        <strain evidence="10">YM2019G1</strain>
    </source>
</reference>
<comment type="subcellular location">
    <subcellularLocation>
        <location evidence="1">Cytoplasmic vesicle</location>
        <location evidence="1">Clathrin-coated vesicle</location>
    </subcellularLocation>
    <subcellularLocation>
        <location evidence="2">Golgi apparatus</location>
    </subcellularLocation>
    <subcellularLocation>
        <location evidence="3">Membrane</location>
        <location evidence="3">Clathrin-coated pit</location>
    </subcellularLocation>
</comment>
<keyword evidence="6" id="KW-0472">Membrane</keyword>
<evidence type="ECO:0000259" key="9">
    <source>
        <dbReference type="PROSITE" id="PS50942"/>
    </source>
</evidence>